<reference evidence="2 3" key="1">
    <citation type="journal article" date="2016" name="Nat. Commun.">
        <title>Thousands of microbial genomes shed light on interconnected biogeochemical processes in an aquifer system.</title>
        <authorList>
            <person name="Anantharaman K."/>
            <person name="Brown C.T."/>
            <person name="Hug L.A."/>
            <person name="Sharon I."/>
            <person name="Castelle C.J."/>
            <person name="Probst A.J."/>
            <person name="Thomas B.C."/>
            <person name="Singh A."/>
            <person name="Wilkins M.J."/>
            <person name="Karaoz U."/>
            <person name="Brodie E.L."/>
            <person name="Williams K.H."/>
            <person name="Hubbard S.S."/>
            <person name="Banfield J.F."/>
        </authorList>
    </citation>
    <scope>NUCLEOTIDE SEQUENCE [LARGE SCALE GENOMIC DNA]</scope>
    <source>
        <strain evidence="3">RIFCSPLOWO2_12_FULL_64_10</strain>
    </source>
</reference>
<accession>A0A1F6CSX4</accession>
<feature type="domain" description="DUF6883" evidence="1">
    <location>
        <begin position="2"/>
        <end position="110"/>
    </location>
</feature>
<proteinExistence type="predicted"/>
<name>A0A1F6CSX4_HANXR</name>
<dbReference type="AlphaFoldDB" id="A0A1F6CSX4"/>
<gene>
    <name evidence="2" type="ORF">A3F84_03920</name>
</gene>
<protein>
    <recommendedName>
        <fullName evidence="1">DUF6883 domain-containing protein</fullName>
    </recommendedName>
</protein>
<dbReference type="InterPro" id="IPR049250">
    <property type="entry name" value="DUF6883"/>
</dbReference>
<sequence>MKLTRADALMVEREKITDYLLNAVHRYGASKARFFVAFGFRAEAWEILAEALQEHGQNHEVTRIKETGFGPRYEVEGELIAPDGRRPRVRTVWQLDEGEIAPRLITAYPLEAGHD</sequence>
<dbReference type="EMBL" id="MFKF01000153">
    <property type="protein sequence ID" value="OGG52217.1"/>
    <property type="molecule type" value="Genomic_DNA"/>
</dbReference>
<comment type="caution">
    <text evidence="2">The sequence shown here is derived from an EMBL/GenBank/DDBJ whole genome shotgun (WGS) entry which is preliminary data.</text>
</comment>
<evidence type="ECO:0000313" key="2">
    <source>
        <dbReference type="EMBL" id="OGG52217.1"/>
    </source>
</evidence>
<organism evidence="2 3">
    <name type="scientific">Handelsmanbacteria sp. (strain RIFCSPLOWO2_12_FULL_64_10)</name>
    <dbReference type="NCBI Taxonomy" id="1817868"/>
    <lineage>
        <taxon>Bacteria</taxon>
        <taxon>Candidatus Handelsmaniibacteriota</taxon>
    </lineage>
</organism>
<dbReference type="Pfam" id="PF21814">
    <property type="entry name" value="DUF6883"/>
    <property type="match status" value="1"/>
</dbReference>
<dbReference type="Proteomes" id="UP000178606">
    <property type="component" value="Unassembled WGS sequence"/>
</dbReference>
<evidence type="ECO:0000259" key="1">
    <source>
        <dbReference type="Pfam" id="PF21814"/>
    </source>
</evidence>
<evidence type="ECO:0000313" key="3">
    <source>
        <dbReference type="Proteomes" id="UP000178606"/>
    </source>
</evidence>